<dbReference type="GeneID" id="25915560"/>
<dbReference type="EMBL" id="KQ247132">
    <property type="protein sequence ID" value="KNC72389.1"/>
    <property type="molecule type" value="Genomic_DNA"/>
</dbReference>
<reference evidence="1 2" key="1">
    <citation type="submission" date="2011-02" db="EMBL/GenBank/DDBJ databases">
        <title>The Genome Sequence of Sphaeroforma arctica JP610.</title>
        <authorList>
            <consortium name="The Broad Institute Genome Sequencing Platform"/>
            <person name="Russ C."/>
            <person name="Cuomo C."/>
            <person name="Young S.K."/>
            <person name="Zeng Q."/>
            <person name="Gargeya S."/>
            <person name="Alvarado L."/>
            <person name="Berlin A."/>
            <person name="Chapman S.B."/>
            <person name="Chen Z."/>
            <person name="Freedman E."/>
            <person name="Gellesch M."/>
            <person name="Goldberg J."/>
            <person name="Griggs A."/>
            <person name="Gujja S."/>
            <person name="Heilman E."/>
            <person name="Heiman D."/>
            <person name="Howarth C."/>
            <person name="Mehta T."/>
            <person name="Neiman D."/>
            <person name="Pearson M."/>
            <person name="Roberts A."/>
            <person name="Saif S."/>
            <person name="Shea T."/>
            <person name="Shenoy N."/>
            <person name="Sisk P."/>
            <person name="Stolte C."/>
            <person name="Sykes S."/>
            <person name="White J."/>
            <person name="Yandava C."/>
            <person name="Burger G."/>
            <person name="Gray M.W."/>
            <person name="Holland P.W.H."/>
            <person name="King N."/>
            <person name="Lang F.B.F."/>
            <person name="Roger A.J."/>
            <person name="Ruiz-Trillo I."/>
            <person name="Haas B."/>
            <person name="Nusbaum C."/>
            <person name="Birren B."/>
        </authorList>
    </citation>
    <scope>NUCLEOTIDE SEQUENCE [LARGE SCALE GENOMIC DNA]</scope>
    <source>
        <strain evidence="1 2">JP610</strain>
    </source>
</reference>
<sequence length="68" mass="7973">MTMHIHTDVERPTITFPQHEMLFEKQMDFKPNFSITLIFGEVGDLEKRDDPAIQHVSCRHVKTTGNLY</sequence>
<dbReference type="RefSeq" id="XP_014146291.1">
    <property type="nucleotide sequence ID" value="XM_014290816.1"/>
</dbReference>
<evidence type="ECO:0000313" key="1">
    <source>
        <dbReference type="EMBL" id="KNC72389.1"/>
    </source>
</evidence>
<keyword evidence="2" id="KW-1185">Reference proteome</keyword>
<dbReference type="AlphaFoldDB" id="A0A0L0F6X6"/>
<organism evidence="1 2">
    <name type="scientific">Sphaeroforma arctica JP610</name>
    <dbReference type="NCBI Taxonomy" id="667725"/>
    <lineage>
        <taxon>Eukaryota</taxon>
        <taxon>Ichthyosporea</taxon>
        <taxon>Ichthyophonida</taxon>
        <taxon>Sphaeroforma</taxon>
    </lineage>
</organism>
<gene>
    <name evidence="1" type="ORF">SARC_15056</name>
</gene>
<dbReference type="Proteomes" id="UP000054560">
    <property type="component" value="Unassembled WGS sequence"/>
</dbReference>
<name>A0A0L0F6X6_9EUKA</name>
<proteinExistence type="predicted"/>
<evidence type="ECO:0000313" key="2">
    <source>
        <dbReference type="Proteomes" id="UP000054560"/>
    </source>
</evidence>
<protein>
    <submittedName>
        <fullName evidence="1">Uncharacterized protein</fullName>
    </submittedName>
</protein>
<accession>A0A0L0F6X6</accession>
<feature type="non-terminal residue" evidence="1">
    <location>
        <position position="68"/>
    </location>
</feature>